<dbReference type="Gene3D" id="1.20.1250.20">
    <property type="entry name" value="MFS general substrate transporter like domains"/>
    <property type="match status" value="1"/>
</dbReference>
<comment type="caution">
    <text evidence="8">The sequence shown here is derived from an EMBL/GenBank/DDBJ whole genome shotgun (WGS) entry which is preliminary data.</text>
</comment>
<proteinExistence type="inferred from homology"/>
<dbReference type="PANTHER" id="PTHR23538">
    <property type="entry name" value="44.5 KD BACTERIOCHLOROPHYLL SYNTHASE SUBUNIT"/>
    <property type="match status" value="1"/>
</dbReference>
<feature type="transmembrane region" description="Helical" evidence="6">
    <location>
        <begin position="236"/>
        <end position="254"/>
    </location>
</feature>
<dbReference type="PANTHER" id="PTHR23538:SF1">
    <property type="entry name" value="44.5 KD BACTERIOCHLOROPHYLL SYNTHASE SUBUNIT"/>
    <property type="match status" value="1"/>
</dbReference>
<dbReference type="InterPro" id="IPR036259">
    <property type="entry name" value="MFS_trans_sf"/>
</dbReference>
<name>A0A395LZA8_9BACT</name>
<feature type="transmembrane region" description="Helical" evidence="6">
    <location>
        <begin position="35"/>
        <end position="53"/>
    </location>
</feature>
<accession>A0A395LZA8</accession>
<feature type="transmembrane region" description="Helical" evidence="6">
    <location>
        <begin position="405"/>
        <end position="431"/>
    </location>
</feature>
<feature type="transmembrane region" description="Helical" evidence="6">
    <location>
        <begin position="141"/>
        <end position="163"/>
    </location>
</feature>
<keyword evidence="5 6" id="KW-0472">Membrane</keyword>
<evidence type="ECO:0000259" key="7">
    <source>
        <dbReference type="PROSITE" id="PS50850"/>
    </source>
</evidence>
<dbReference type="Pfam" id="PF03209">
    <property type="entry name" value="PUCC"/>
    <property type="match status" value="1"/>
</dbReference>
<dbReference type="InterPro" id="IPR004896">
    <property type="entry name" value="PucC-rel"/>
</dbReference>
<keyword evidence="4 6" id="KW-1133">Transmembrane helix</keyword>
<protein>
    <submittedName>
        <fullName evidence="8">MFS transporter</fullName>
    </submittedName>
</protein>
<dbReference type="AlphaFoldDB" id="A0A395LZA8"/>
<evidence type="ECO:0000256" key="1">
    <source>
        <dbReference type="ARBA" id="ARBA00004141"/>
    </source>
</evidence>
<evidence type="ECO:0000256" key="2">
    <source>
        <dbReference type="ARBA" id="ARBA00008412"/>
    </source>
</evidence>
<evidence type="ECO:0000256" key="3">
    <source>
        <dbReference type="ARBA" id="ARBA00022692"/>
    </source>
</evidence>
<dbReference type="GO" id="GO:0016020">
    <property type="term" value="C:membrane"/>
    <property type="evidence" value="ECO:0007669"/>
    <property type="project" value="UniProtKB-SubCell"/>
</dbReference>
<dbReference type="InterPro" id="IPR026036">
    <property type="entry name" value="PucC"/>
</dbReference>
<reference evidence="8 9" key="1">
    <citation type="journal article" date="2011" name="ISME J.">
        <title>Community ecology of hot spring cyanobacterial mats: predominant populations and their functional potential.</title>
        <authorList>
            <person name="Klatt C.G."/>
            <person name="Wood J.M."/>
            <person name="Rusch D.B."/>
            <person name="Bateson M.M."/>
            <person name="Hamamura N."/>
            <person name="Heidelberg J.F."/>
            <person name="Grossman A.R."/>
            <person name="Bhaya D."/>
            <person name="Cohan F.M."/>
            <person name="Kuhl M."/>
            <person name="Bryant D.A."/>
            <person name="Ward D.M."/>
        </authorList>
    </citation>
    <scope>NUCLEOTIDE SEQUENCE [LARGE SCALE GENOMIC DNA]</scope>
    <source>
        <strain evidence="8">OS</strain>
    </source>
</reference>
<feature type="transmembrane region" description="Helical" evidence="6">
    <location>
        <begin position="313"/>
        <end position="333"/>
    </location>
</feature>
<feature type="transmembrane region" description="Helical" evidence="6">
    <location>
        <begin position="274"/>
        <end position="292"/>
    </location>
</feature>
<sequence length="451" mass="49599">MRVTIQFVLSKFAIAWMFALVTVNFNRIAILEFGISAIVIATMIGLYPLFGPFQPLFGRLTSRYPLFGYRRSPYLLLGLLIGALVFPPMPTVLRAMSEGALWAMATGFVLFFIFGLSIALMANTYLDLIAECTEEKQRSSVFAAAWTGQTLIIVVWASLFRWLMPEFSQDAMQQLYTLTPFVVMALGVLSVLGLEKRRSKEELAALQKLDTEKMTNQNPVHHSLQLLTKNPTAQKFFLFIALCFMGIFSQDLLQEILGGEVFQMSVGESTVFQQIFNGTVTIGMAMTAAFGARIVGMPQFKTPMLPLEKRKTLAAYSGLGATLSFLLMSLAIAQEQLAGLYAAMAFNGLCVGVFAFCAVTMMSDMTVENETGRYLGLWSIAQAIGLGASFLVSGILHHWLVRSGIFSSAAIGYAVIFLIEAGFMLWCVLALRPTSVENLRLQAAPRQSATA</sequence>
<keyword evidence="3 6" id="KW-0812">Transmembrane</keyword>
<feature type="transmembrane region" description="Helical" evidence="6">
    <location>
        <begin position="175"/>
        <end position="194"/>
    </location>
</feature>
<dbReference type="InterPro" id="IPR020846">
    <property type="entry name" value="MFS_dom"/>
</dbReference>
<evidence type="ECO:0000256" key="4">
    <source>
        <dbReference type="ARBA" id="ARBA00022989"/>
    </source>
</evidence>
<dbReference type="PROSITE" id="PS50850">
    <property type="entry name" value="MFS"/>
    <property type="match status" value="1"/>
</dbReference>
<organism evidence="8 9">
    <name type="scientific">Candidatus Thermochlorobacter aerophilus</name>
    <dbReference type="NCBI Taxonomy" id="1868324"/>
    <lineage>
        <taxon>Bacteria</taxon>
        <taxon>Pseudomonadati</taxon>
        <taxon>Chlorobiota</taxon>
        <taxon>Chlorobiia</taxon>
        <taxon>Chlorobiales</taxon>
        <taxon>Candidatus Thermochlorobacteriaceae</taxon>
        <taxon>Candidatus Thermochlorobacter</taxon>
    </lineage>
</organism>
<feature type="transmembrane region" description="Helical" evidence="6">
    <location>
        <begin position="374"/>
        <end position="399"/>
    </location>
</feature>
<evidence type="ECO:0000313" key="8">
    <source>
        <dbReference type="EMBL" id="RFM23837.1"/>
    </source>
</evidence>
<dbReference type="SUPFAM" id="SSF103473">
    <property type="entry name" value="MFS general substrate transporter"/>
    <property type="match status" value="1"/>
</dbReference>
<evidence type="ECO:0000256" key="5">
    <source>
        <dbReference type="ARBA" id="ARBA00023136"/>
    </source>
</evidence>
<evidence type="ECO:0000313" key="9">
    <source>
        <dbReference type="Proteomes" id="UP000266389"/>
    </source>
</evidence>
<feature type="transmembrane region" description="Helical" evidence="6">
    <location>
        <begin position="339"/>
        <end position="362"/>
    </location>
</feature>
<comment type="similarity">
    <text evidence="2">Belongs to the PucC family.</text>
</comment>
<gene>
    <name evidence="8" type="ORF">D0433_08870</name>
</gene>
<feature type="transmembrane region" description="Helical" evidence="6">
    <location>
        <begin position="12"/>
        <end position="29"/>
    </location>
</feature>
<dbReference type="EMBL" id="PHFL01000057">
    <property type="protein sequence ID" value="RFM23837.1"/>
    <property type="molecule type" value="Genomic_DNA"/>
</dbReference>
<comment type="subcellular location">
    <subcellularLocation>
        <location evidence="1">Membrane</location>
        <topology evidence="1">Multi-pass membrane protein</topology>
    </subcellularLocation>
</comment>
<dbReference type="GO" id="GO:0022857">
    <property type="term" value="F:transmembrane transporter activity"/>
    <property type="evidence" value="ECO:0007669"/>
    <property type="project" value="InterPro"/>
</dbReference>
<dbReference type="Proteomes" id="UP000266389">
    <property type="component" value="Unassembled WGS sequence"/>
</dbReference>
<feature type="domain" description="Major facilitator superfamily (MFS) profile" evidence="7">
    <location>
        <begin position="235"/>
        <end position="451"/>
    </location>
</feature>
<evidence type="ECO:0000256" key="6">
    <source>
        <dbReference type="SAM" id="Phobius"/>
    </source>
</evidence>
<feature type="transmembrane region" description="Helical" evidence="6">
    <location>
        <begin position="74"/>
        <end position="93"/>
    </location>
</feature>
<feature type="transmembrane region" description="Helical" evidence="6">
    <location>
        <begin position="99"/>
        <end position="120"/>
    </location>
</feature>
<dbReference type="CDD" id="cd06176">
    <property type="entry name" value="MFS_BCD_PucC-like"/>
    <property type="match status" value="1"/>
</dbReference>